<organism evidence="1 2">
    <name type="scientific">Ideonella azotifigens</name>
    <dbReference type="NCBI Taxonomy" id="513160"/>
    <lineage>
        <taxon>Bacteria</taxon>
        <taxon>Pseudomonadati</taxon>
        <taxon>Pseudomonadota</taxon>
        <taxon>Betaproteobacteria</taxon>
        <taxon>Burkholderiales</taxon>
        <taxon>Sphaerotilaceae</taxon>
        <taxon>Ideonella</taxon>
    </lineage>
</organism>
<evidence type="ECO:0000313" key="1">
    <source>
        <dbReference type="EMBL" id="GAA0754109.1"/>
    </source>
</evidence>
<accession>A0ABN1K412</accession>
<dbReference type="Proteomes" id="UP001500279">
    <property type="component" value="Unassembled WGS sequence"/>
</dbReference>
<name>A0ABN1K412_9BURK</name>
<keyword evidence="2" id="KW-1185">Reference proteome</keyword>
<comment type="caution">
    <text evidence="1">The sequence shown here is derived from an EMBL/GenBank/DDBJ whole genome shotgun (WGS) entry which is preliminary data.</text>
</comment>
<sequence>MLDETSDPVAAIRAVREVFGLSVSEAKNVWIQATGQAAGLDEHQEKLAAALPRIVCPKCLSDTTVVRKMHTRPAGLGYGDVSSAEIANPDFVNGFWCSTCQVGFVPDHLLDDLGLVAVRPI</sequence>
<protein>
    <submittedName>
        <fullName evidence="1">Uncharacterized protein</fullName>
    </submittedName>
</protein>
<gene>
    <name evidence="1" type="ORF">GCM10009107_30260</name>
</gene>
<evidence type="ECO:0000313" key="2">
    <source>
        <dbReference type="Proteomes" id="UP001500279"/>
    </source>
</evidence>
<proteinExistence type="predicted"/>
<dbReference type="EMBL" id="BAAAEW010000019">
    <property type="protein sequence ID" value="GAA0754109.1"/>
    <property type="molecule type" value="Genomic_DNA"/>
</dbReference>
<reference evidence="1 2" key="1">
    <citation type="journal article" date="2019" name="Int. J. Syst. Evol. Microbiol.">
        <title>The Global Catalogue of Microorganisms (GCM) 10K type strain sequencing project: providing services to taxonomists for standard genome sequencing and annotation.</title>
        <authorList>
            <consortium name="The Broad Institute Genomics Platform"/>
            <consortium name="The Broad Institute Genome Sequencing Center for Infectious Disease"/>
            <person name="Wu L."/>
            <person name="Ma J."/>
        </authorList>
    </citation>
    <scope>NUCLEOTIDE SEQUENCE [LARGE SCALE GENOMIC DNA]</scope>
    <source>
        <strain evidence="1 2">JCM 15503</strain>
    </source>
</reference>